<dbReference type="GO" id="GO:0004407">
    <property type="term" value="F:histone deacetylase activity"/>
    <property type="evidence" value="ECO:0007669"/>
    <property type="project" value="TreeGrafter"/>
</dbReference>
<sequence>MMMKHKYFFRHMTSTDVHKEKNQECCIQIPSAKDIEQMHHMPAGADEDQLKRLKHMVRVIEDYQSTDSSLPVVTTDVVALPTHWNQLFTAMKKGDAEAPLTLFAQFPENDEILRALLAVHTQEYLQKLITYCIQAQQKGWKQLSPDILITPGAFEVLIKDIAMTLFHFGKVHFSFGLPSHHAFSDEGSGFCILNKSAILIKYLQSLSSKPLKHIIVGTDVNRDNGLCDVLWNSASDMDICHVDVFDSRVYPQQDDAFITEAFQKSGEDIGQKIHMWQRGNLEYYAVDLSLTLRKPSLVHPALVFAIEKIEEQIEQAKTNHQKVALFLPTGWDSHEEETAYCGKYVDGDLMGIAEARKTRFNSKDLTYFYESIFKLYQENKDYIEKIYWGLEGGYDRKMYEQQIQLLMSLILKDIVHQDTNQMVPDSSKKI</sequence>
<dbReference type="GO" id="GO:0040029">
    <property type="term" value="P:epigenetic regulation of gene expression"/>
    <property type="evidence" value="ECO:0007669"/>
    <property type="project" value="TreeGrafter"/>
</dbReference>
<gene>
    <name evidence="2" type="primary">bcp</name>
    <name evidence="2" type="ORF">Lboz_0994</name>
</gene>
<reference evidence="2 3" key="1">
    <citation type="submission" date="2015-11" db="EMBL/GenBank/DDBJ databases">
        <title>Genomic analysis of 38 Legionella species identifies large and diverse effector repertoires.</title>
        <authorList>
            <person name="Burstein D."/>
            <person name="Amaro F."/>
            <person name="Zusman T."/>
            <person name="Lifshitz Z."/>
            <person name="Cohen O."/>
            <person name="Gilbert J.A."/>
            <person name="Pupko T."/>
            <person name="Shuman H.A."/>
            <person name="Segal G."/>
        </authorList>
    </citation>
    <scope>NUCLEOTIDE SEQUENCE [LARGE SCALE GENOMIC DNA]</scope>
    <source>
        <strain evidence="2 3">WIGA</strain>
    </source>
</reference>
<keyword evidence="2" id="KW-0378">Hydrolase</keyword>
<dbReference type="EMBL" id="LNXU01000012">
    <property type="protein sequence ID" value="KTC75007.1"/>
    <property type="molecule type" value="Genomic_DNA"/>
</dbReference>
<evidence type="ECO:0000313" key="2">
    <source>
        <dbReference type="EMBL" id="KTC75007.1"/>
    </source>
</evidence>
<name>A0A0W0RV07_LEGBO</name>
<proteinExistence type="predicted"/>
<dbReference type="PANTHER" id="PTHR10625">
    <property type="entry name" value="HISTONE DEACETYLASE HDAC1-RELATED"/>
    <property type="match status" value="1"/>
</dbReference>
<dbReference type="Gene3D" id="3.40.800.20">
    <property type="entry name" value="Histone deacetylase domain"/>
    <property type="match status" value="1"/>
</dbReference>
<protein>
    <submittedName>
        <fullName evidence="2">Acetylpolyamine aminohydrolase</fullName>
    </submittedName>
</protein>
<evidence type="ECO:0000313" key="3">
    <source>
        <dbReference type="Proteomes" id="UP000054695"/>
    </source>
</evidence>
<dbReference type="PATRIC" id="fig|447.4.peg.1070"/>
<dbReference type="InterPro" id="IPR037138">
    <property type="entry name" value="His_deacetylse_dom_sf"/>
</dbReference>
<comment type="caution">
    <text evidence="2">The sequence shown here is derived from an EMBL/GenBank/DDBJ whole genome shotgun (WGS) entry which is preliminary data.</text>
</comment>
<dbReference type="SUPFAM" id="SSF52768">
    <property type="entry name" value="Arginase/deacetylase"/>
    <property type="match status" value="1"/>
</dbReference>
<accession>A0A0W0RV07</accession>
<dbReference type="AlphaFoldDB" id="A0A0W0RV07"/>
<feature type="domain" description="Histone deacetylase" evidence="1">
    <location>
        <begin position="114"/>
        <end position="406"/>
    </location>
</feature>
<dbReference type="InterPro" id="IPR023801">
    <property type="entry name" value="His_deacetylse_dom"/>
</dbReference>
<keyword evidence="3" id="KW-1185">Reference proteome</keyword>
<organism evidence="2 3">
    <name type="scientific">Legionella bozemanae</name>
    <name type="common">Fluoribacter bozemanae</name>
    <dbReference type="NCBI Taxonomy" id="447"/>
    <lineage>
        <taxon>Bacteria</taxon>
        <taxon>Pseudomonadati</taxon>
        <taxon>Pseudomonadota</taxon>
        <taxon>Gammaproteobacteria</taxon>
        <taxon>Legionellales</taxon>
        <taxon>Legionellaceae</taxon>
        <taxon>Legionella</taxon>
    </lineage>
</organism>
<dbReference type="InterPro" id="IPR023696">
    <property type="entry name" value="Ureohydrolase_dom_sf"/>
</dbReference>
<dbReference type="Proteomes" id="UP000054695">
    <property type="component" value="Unassembled WGS sequence"/>
</dbReference>
<evidence type="ECO:0000259" key="1">
    <source>
        <dbReference type="Pfam" id="PF00850"/>
    </source>
</evidence>
<dbReference type="GO" id="GO:0016787">
    <property type="term" value="F:hydrolase activity"/>
    <property type="evidence" value="ECO:0007669"/>
    <property type="project" value="UniProtKB-KW"/>
</dbReference>
<dbReference type="Pfam" id="PF00850">
    <property type="entry name" value="Hist_deacetyl"/>
    <property type="match status" value="1"/>
</dbReference>
<dbReference type="STRING" id="447.Lboz_0994"/>